<evidence type="ECO:0000313" key="3">
    <source>
        <dbReference type="Proteomes" id="UP000679779"/>
    </source>
</evidence>
<organism evidence="2 3">
    <name type="scientific">Paenibacillus albilobatus</name>
    <dbReference type="NCBI Taxonomy" id="2716884"/>
    <lineage>
        <taxon>Bacteria</taxon>
        <taxon>Bacillati</taxon>
        <taxon>Bacillota</taxon>
        <taxon>Bacilli</taxon>
        <taxon>Bacillales</taxon>
        <taxon>Paenibacillaceae</taxon>
        <taxon>Paenibacillus</taxon>
    </lineage>
</organism>
<dbReference type="Proteomes" id="UP000679779">
    <property type="component" value="Unassembled WGS sequence"/>
</dbReference>
<feature type="region of interest" description="Disordered" evidence="1">
    <location>
        <begin position="50"/>
        <end position="69"/>
    </location>
</feature>
<comment type="caution">
    <text evidence="2">The sequence shown here is derived from an EMBL/GenBank/DDBJ whole genome shotgun (WGS) entry which is preliminary data.</text>
</comment>
<evidence type="ECO:0000313" key="2">
    <source>
        <dbReference type="EMBL" id="GIO32377.1"/>
    </source>
</evidence>
<sequence length="69" mass="7692">MNIPDIKKAPGEAPFYMTEASVRSQGFLEYWGGLGHAAFVYELMHETSRGTISANPTGKCRQKELPFMP</sequence>
<protein>
    <submittedName>
        <fullName evidence="2">Uncharacterized protein</fullName>
    </submittedName>
</protein>
<keyword evidence="3" id="KW-1185">Reference proteome</keyword>
<accession>A0A919XKH0</accession>
<dbReference type="AlphaFoldDB" id="A0A919XKH0"/>
<gene>
    <name evidence="2" type="ORF">J2TS6_35180</name>
</gene>
<evidence type="ECO:0000256" key="1">
    <source>
        <dbReference type="SAM" id="MobiDB-lite"/>
    </source>
</evidence>
<dbReference type="EMBL" id="BORQ01000004">
    <property type="protein sequence ID" value="GIO32377.1"/>
    <property type="molecule type" value="Genomic_DNA"/>
</dbReference>
<reference evidence="2" key="1">
    <citation type="submission" date="2021-03" db="EMBL/GenBank/DDBJ databases">
        <title>Antimicrobial resistance genes in bacteria isolated from Japanese honey, and their potential for conferring macrolide and lincosamide resistance in the American foulbrood pathogen Paenibacillus larvae.</title>
        <authorList>
            <person name="Okamoto M."/>
            <person name="Kumagai M."/>
            <person name="Kanamori H."/>
            <person name="Takamatsu D."/>
        </authorList>
    </citation>
    <scope>NUCLEOTIDE SEQUENCE</scope>
    <source>
        <strain evidence="2">J2TS6</strain>
    </source>
</reference>
<name>A0A919XKH0_9BACL</name>
<proteinExistence type="predicted"/>